<organism evidence="3 4">
    <name type="scientific">Rouxiella badensis</name>
    <dbReference type="NCBI Taxonomy" id="1646377"/>
    <lineage>
        <taxon>Bacteria</taxon>
        <taxon>Pseudomonadati</taxon>
        <taxon>Pseudomonadota</taxon>
        <taxon>Gammaproteobacteria</taxon>
        <taxon>Enterobacterales</taxon>
        <taxon>Yersiniaceae</taxon>
        <taxon>Rouxiella</taxon>
    </lineage>
</organism>
<comment type="caution">
    <text evidence="3">The sequence shown here is derived from an EMBL/GenBank/DDBJ whole genome shotgun (WGS) entry which is preliminary data.</text>
</comment>
<dbReference type="GO" id="GO:0006006">
    <property type="term" value="P:glucose metabolic process"/>
    <property type="evidence" value="ECO:0007669"/>
    <property type="project" value="UniProtKB-KW"/>
</dbReference>
<evidence type="ECO:0000256" key="1">
    <source>
        <dbReference type="ARBA" id="ARBA00005564"/>
    </source>
</evidence>
<comment type="similarity">
    <text evidence="1">Belongs to the cycloisomerase 2 family.</text>
</comment>
<dbReference type="STRING" id="1646377.BS640_07130"/>
<dbReference type="InterPro" id="IPR011048">
    <property type="entry name" value="Haem_d1_sf"/>
</dbReference>
<dbReference type="InterPro" id="IPR019405">
    <property type="entry name" value="Lactonase_7-beta_prop"/>
</dbReference>
<evidence type="ECO:0000313" key="4">
    <source>
        <dbReference type="Proteomes" id="UP000192536"/>
    </source>
</evidence>
<name>A0A1X0WHG1_9GAMM</name>
<proteinExistence type="inferred from homology"/>
<dbReference type="Gene3D" id="2.130.10.10">
    <property type="entry name" value="YVTN repeat-like/Quinoprotein amine dehydrogenase"/>
    <property type="match status" value="1"/>
</dbReference>
<dbReference type="Proteomes" id="UP000192536">
    <property type="component" value="Unassembled WGS sequence"/>
</dbReference>
<evidence type="ECO:0000256" key="2">
    <source>
        <dbReference type="ARBA" id="ARBA00022526"/>
    </source>
</evidence>
<dbReference type="SUPFAM" id="SSF51004">
    <property type="entry name" value="C-terminal (heme d1) domain of cytochrome cd1-nitrite reductase"/>
    <property type="match status" value="1"/>
</dbReference>
<dbReference type="EMBL" id="MRWE01000009">
    <property type="protein sequence ID" value="ORJ26209.1"/>
    <property type="molecule type" value="Genomic_DNA"/>
</dbReference>
<dbReference type="PANTHER" id="PTHR30344">
    <property type="entry name" value="6-PHOSPHOGLUCONOLACTONASE-RELATED"/>
    <property type="match status" value="1"/>
</dbReference>
<keyword evidence="2" id="KW-0313">Glucose metabolism</keyword>
<keyword evidence="4" id="KW-1185">Reference proteome</keyword>
<dbReference type="AlphaFoldDB" id="A0A1X0WHG1"/>
<sequence length="380" mass="40932">MSYADESAPLAPAAKNLPAQTLLVGSWTGQTTGEGVQKAIYPSQGIYRLRLNSDGTLLPLDVLKLSSPSWIVFSHDHKFAYTTNENETGSVTALKVDKDGKLHIINEVDSQGAHPTHATITTDGKYLLAANYSVNPGHAGVTIFPIESNGALGKAVQHVPFIEGSHAVADRQASGHAHSVNISPDGKMLFVADLGADTVHAFSYHAGNKEPFSAEPKLDLHFKPGEGPRHMTFSADGKFAYVSTEMSAQVHVYRIEQDKLTEIQVINLTDSQDPNNKGGAGILFSPDHKFLYVGNRRRDNVIVVYKADATTGKLTLSNRFSAGGIEPRAFAFDKTGQYLLVANVFSNNIVELHRDAETGALTPTGVTVQIGTPTDIKFLP</sequence>
<dbReference type="PANTHER" id="PTHR30344:SF1">
    <property type="entry name" value="6-PHOSPHOGLUCONOLACTONASE"/>
    <property type="match status" value="1"/>
</dbReference>
<evidence type="ECO:0000313" key="3">
    <source>
        <dbReference type="EMBL" id="ORJ26209.1"/>
    </source>
</evidence>
<protein>
    <submittedName>
        <fullName evidence="3">Lactonase</fullName>
    </submittedName>
</protein>
<dbReference type="GeneID" id="93565087"/>
<dbReference type="InterPro" id="IPR050282">
    <property type="entry name" value="Cycloisomerase_2"/>
</dbReference>
<gene>
    <name evidence="3" type="ORF">BS640_07130</name>
</gene>
<dbReference type="RefSeq" id="WP_038328371.1">
    <property type="nucleotide sequence ID" value="NZ_CP049603.1"/>
</dbReference>
<dbReference type="Pfam" id="PF10282">
    <property type="entry name" value="Lactonase"/>
    <property type="match status" value="1"/>
</dbReference>
<dbReference type="GO" id="GO:0017057">
    <property type="term" value="F:6-phosphogluconolactonase activity"/>
    <property type="evidence" value="ECO:0007669"/>
    <property type="project" value="TreeGrafter"/>
</dbReference>
<dbReference type="InterPro" id="IPR015943">
    <property type="entry name" value="WD40/YVTN_repeat-like_dom_sf"/>
</dbReference>
<accession>A0A1X0WHG1</accession>
<keyword evidence="2" id="KW-0119">Carbohydrate metabolism</keyword>
<reference evidence="3 4" key="1">
    <citation type="journal article" date="2017" name="Int. J. Syst. Evol. Microbiol.">
        <title>Rouxiella badensis sp. nov. and Rouxiella silvae sp. nov. isolated from peat bog soil in Germany and emendation of the genus description.</title>
        <authorList>
            <person name="Le Fleche-Mateos A."/>
            <person name="Kugler J.H."/>
            <person name="Hansen S.H."/>
            <person name="Syldatk C."/>
            <person name="Hausmann R."/>
            <person name="Lomprez F."/>
            <person name="Vandenbogaert M."/>
            <person name="Manuguerra J.C."/>
            <person name="Grimont P.A."/>
        </authorList>
    </citation>
    <scope>NUCLEOTIDE SEQUENCE [LARGE SCALE GENOMIC DNA]</scope>
    <source>
        <strain evidence="3 4">DSM 100043</strain>
    </source>
</reference>